<evidence type="ECO:0000313" key="6">
    <source>
        <dbReference type="EMBL" id="RVU36398.1"/>
    </source>
</evidence>
<dbReference type="Gene3D" id="3.40.30.10">
    <property type="entry name" value="Glutaredoxin"/>
    <property type="match status" value="1"/>
</dbReference>
<dbReference type="PROSITE" id="PS00194">
    <property type="entry name" value="THIOREDOXIN_1"/>
    <property type="match status" value="1"/>
</dbReference>
<protein>
    <submittedName>
        <fullName evidence="6">TlpA family protein disulfide reductase</fullName>
    </submittedName>
</protein>
<keyword evidence="3" id="KW-0676">Redox-active center</keyword>
<dbReference type="Proteomes" id="UP000287447">
    <property type="component" value="Unassembled WGS sequence"/>
</dbReference>
<evidence type="ECO:0000256" key="1">
    <source>
        <dbReference type="ARBA" id="ARBA00004196"/>
    </source>
</evidence>
<keyword evidence="4" id="KW-0732">Signal</keyword>
<dbReference type="CDD" id="cd02966">
    <property type="entry name" value="TlpA_like_family"/>
    <property type="match status" value="1"/>
</dbReference>
<keyword evidence="7" id="KW-1185">Reference proteome</keyword>
<reference evidence="7" key="1">
    <citation type="submission" date="2019-01" db="EMBL/GenBank/DDBJ databases">
        <title>Gri0909 isolated from a small marine red alga.</title>
        <authorList>
            <person name="Kim J."/>
            <person name="Jeong S.E."/>
            <person name="Jeon C.O."/>
        </authorList>
    </citation>
    <scope>NUCLEOTIDE SEQUENCE [LARGE SCALE GENOMIC DNA]</scope>
    <source>
        <strain evidence="7">Gri0909</strain>
    </source>
</reference>
<dbReference type="GO" id="GO:0030313">
    <property type="term" value="C:cell envelope"/>
    <property type="evidence" value="ECO:0007669"/>
    <property type="project" value="UniProtKB-SubCell"/>
</dbReference>
<feature type="signal peptide" evidence="4">
    <location>
        <begin position="1"/>
        <end position="29"/>
    </location>
</feature>
<dbReference type="InterPro" id="IPR013740">
    <property type="entry name" value="Redoxin"/>
</dbReference>
<comment type="subcellular location">
    <subcellularLocation>
        <location evidence="1">Cell envelope</location>
    </subcellularLocation>
</comment>
<evidence type="ECO:0000256" key="3">
    <source>
        <dbReference type="ARBA" id="ARBA00023284"/>
    </source>
</evidence>
<comment type="caution">
    <text evidence="6">The sequence shown here is derived from an EMBL/GenBank/DDBJ whole genome shotgun (WGS) entry which is preliminary data.</text>
</comment>
<proteinExistence type="predicted"/>
<evidence type="ECO:0000256" key="2">
    <source>
        <dbReference type="ARBA" id="ARBA00022748"/>
    </source>
</evidence>
<dbReference type="EMBL" id="SADE01000002">
    <property type="protein sequence ID" value="RVU36398.1"/>
    <property type="molecule type" value="Genomic_DNA"/>
</dbReference>
<feature type="chain" id="PRO_5018532250" evidence="4">
    <location>
        <begin position="30"/>
        <end position="208"/>
    </location>
</feature>
<sequence>MRRMESPKKFLMLLPLLVLLWLDGTASQAGDPESSHEWAGGAWYGDPPGLSGENRDFTWRWKPTRIPPYEFARIDDGDAVSLADFHGKVVLVNVWATWCPPCVAEMPALDNLQMLRGGEDFAVVALSVDSQGPSVVTAFLKKHGLKNLVPYIGKGRETFDHFGMSELPTTFLLGRDGSVWGVIAGPAEWDGATALKLIDYAIGLQPGP</sequence>
<keyword evidence="2" id="KW-0201">Cytochrome c-type biogenesis</keyword>
<dbReference type="PROSITE" id="PS51352">
    <property type="entry name" value="THIOREDOXIN_2"/>
    <property type="match status" value="1"/>
</dbReference>
<dbReference type="GO" id="GO:0017004">
    <property type="term" value="P:cytochrome complex assembly"/>
    <property type="evidence" value="ECO:0007669"/>
    <property type="project" value="UniProtKB-KW"/>
</dbReference>
<dbReference type="InterPro" id="IPR013766">
    <property type="entry name" value="Thioredoxin_domain"/>
</dbReference>
<dbReference type="InterPro" id="IPR036249">
    <property type="entry name" value="Thioredoxin-like_sf"/>
</dbReference>
<gene>
    <name evidence="6" type="ORF">EOI86_14425</name>
</gene>
<dbReference type="PANTHER" id="PTHR42852">
    <property type="entry name" value="THIOL:DISULFIDE INTERCHANGE PROTEIN DSBE"/>
    <property type="match status" value="1"/>
</dbReference>
<name>A0A3S2Y2T7_9PROT</name>
<dbReference type="InterPro" id="IPR050553">
    <property type="entry name" value="Thioredoxin_ResA/DsbE_sf"/>
</dbReference>
<dbReference type="Pfam" id="PF08534">
    <property type="entry name" value="Redoxin"/>
    <property type="match status" value="1"/>
</dbReference>
<dbReference type="GO" id="GO:0015036">
    <property type="term" value="F:disulfide oxidoreductase activity"/>
    <property type="evidence" value="ECO:0007669"/>
    <property type="project" value="UniProtKB-ARBA"/>
</dbReference>
<dbReference type="SUPFAM" id="SSF52833">
    <property type="entry name" value="Thioredoxin-like"/>
    <property type="match status" value="1"/>
</dbReference>
<evidence type="ECO:0000259" key="5">
    <source>
        <dbReference type="PROSITE" id="PS51352"/>
    </source>
</evidence>
<dbReference type="PANTHER" id="PTHR42852:SF17">
    <property type="entry name" value="THIOREDOXIN-LIKE PROTEIN HI_1115"/>
    <property type="match status" value="1"/>
</dbReference>
<feature type="domain" description="Thioredoxin" evidence="5">
    <location>
        <begin position="60"/>
        <end position="203"/>
    </location>
</feature>
<dbReference type="AlphaFoldDB" id="A0A3S2Y2T7"/>
<accession>A0A3S2Y2T7</accession>
<organism evidence="6 7">
    <name type="scientific">Hwanghaeella grinnelliae</name>
    <dbReference type="NCBI Taxonomy" id="2500179"/>
    <lineage>
        <taxon>Bacteria</taxon>
        <taxon>Pseudomonadati</taxon>
        <taxon>Pseudomonadota</taxon>
        <taxon>Alphaproteobacteria</taxon>
        <taxon>Rhodospirillales</taxon>
        <taxon>Rhodospirillaceae</taxon>
        <taxon>Hwanghaeella</taxon>
    </lineage>
</organism>
<evidence type="ECO:0000313" key="7">
    <source>
        <dbReference type="Proteomes" id="UP000287447"/>
    </source>
</evidence>
<evidence type="ECO:0000256" key="4">
    <source>
        <dbReference type="SAM" id="SignalP"/>
    </source>
</evidence>
<dbReference type="InterPro" id="IPR017937">
    <property type="entry name" value="Thioredoxin_CS"/>
</dbReference>